<sequence length="117" mass="13234">CTEEDELSFKDGEKIHLVSEETGDTCWGNPNEEENSLLEQKLKQCSSSPIQRPTLPTKANNVLRSPGIVSTKNSHHTPIFKKKFLFHPCQPKLMEKFLPISSKIETEPVSEPKLDSE</sequence>
<accession>A0A1A6H4H1</accession>
<keyword evidence="3" id="KW-1185">Reference proteome</keyword>
<gene>
    <name evidence="2" type="ORF">A6R68_12209</name>
</gene>
<dbReference type="EMBL" id="LZPO01052316">
    <property type="protein sequence ID" value="OBS73214.1"/>
    <property type="molecule type" value="Genomic_DNA"/>
</dbReference>
<evidence type="ECO:0000256" key="1">
    <source>
        <dbReference type="SAM" id="MobiDB-lite"/>
    </source>
</evidence>
<feature type="compositionally biased region" description="Polar residues" evidence="1">
    <location>
        <begin position="57"/>
        <end position="72"/>
    </location>
</feature>
<protein>
    <recommendedName>
        <fullName evidence="4">SH3 domain-containing protein</fullName>
    </recommendedName>
</protein>
<evidence type="ECO:0000313" key="3">
    <source>
        <dbReference type="Proteomes" id="UP000092124"/>
    </source>
</evidence>
<feature type="non-terminal residue" evidence="2">
    <location>
        <position position="117"/>
    </location>
</feature>
<name>A0A1A6H4H1_NEOLE</name>
<dbReference type="STRING" id="56216.A0A1A6H4H1"/>
<dbReference type="AlphaFoldDB" id="A0A1A6H4H1"/>
<organism evidence="2 3">
    <name type="scientific">Neotoma lepida</name>
    <name type="common">Desert woodrat</name>
    <dbReference type="NCBI Taxonomy" id="56216"/>
    <lineage>
        <taxon>Eukaryota</taxon>
        <taxon>Metazoa</taxon>
        <taxon>Chordata</taxon>
        <taxon>Craniata</taxon>
        <taxon>Vertebrata</taxon>
        <taxon>Euteleostomi</taxon>
        <taxon>Mammalia</taxon>
        <taxon>Eutheria</taxon>
        <taxon>Euarchontoglires</taxon>
        <taxon>Glires</taxon>
        <taxon>Rodentia</taxon>
        <taxon>Myomorpha</taxon>
        <taxon>Muroidea</taxon>
        <taxon>Cricetidae</taxon>
        <taxon>Neotominae</taxon>
        <taxon>Neotoma</taxon>
    </lineage>
</organism>
<evidence type="ECO:0008006" key="4">
    <source>
        <dbReference type="Google" id="ProtNLM"/>
    </source>
</evidence>
<proteinExistence type="predicted"/>
<evidence type="ECO:0000313" key="2">
    <source>
        <dbReference type="EMBL" id="OBS73214.1"/>
    </source>
</evidence>
<dbReference type="Proteomes" id="UP000092124">
    <property type="component" value="Unassembled WGS sequence"/>
</dbReference>
<reference evidence="2 3" key="1">
    <citation type="submission" date="2016-06" db="EMBL/GenBank/DDBJ databases">
        <title>The Draft Genome Sequence and Annotation of the Desert Woodrat Neotoma lepida.</title>
        <authorList>
            <person name="Campbell M."/>
            <person name="Oakeson K.F."/>
            <person name="Yandell M."/>
            <person name="Halpert J.R."/>
            <person name="Dearing D."/>
        </authorList>
    </citation>
    <scope>NUCLEOTIDE SEQUENCE [LARGE SCALE GENOMIC DNA]</scope>
    <source>
        <strain evidence="2">417</strain>
        <tissue evidence="2">Liver</tissue>
    </source>
</reference>
<comment type="caution">
    <text evidence="2">The sequence shown here is derived from an EMBL/GenBank/DDBJ whole genome shotgun (WGS) entry which is preliminary data.</text>
</comment>
<feature type="non-terminal residue" evidence="2">
    <location>
        <position position="1"/>
    </location>
</feature>
<feature type="region of interest" description="Disordered" evidence="1">
    <location>
        <begin position="46"/>
        <end position="74"/>
    </location>
</feature>